<feature type="compositionally biased region" description="Low complexity" evidence="1">
    <location>
        <begin position="53"/>
        <end position="63"/>
    </location>
</feature>
<proteinExistence type="predicted"/>
<organism evidence="3 4">
    <name type="scientific">Candidatus Gottesmanbacteria bacterium RIFCSPLOWO2_01_FULL_43_11b</name>
    <dbReference type="NCBI Taxonomy" id="1798392"/>
    <lineage>
        <taxon>Bacteria</taxon>
        <taxon>Candidatus Gottesmaniibacteriota</taxon>
    </lineage>
</organism>
<protein>
    <recommendedName>
        <fullName evidence="2">Transglycosylase SLT domain-containing protein</fullName>
    </recommendedName>
</protein>
<evidence type="ECO:0000259" key="2">
    <source>
        <dbReference type="Pfam" id="PF01464"/>
    </source>
</evidence>
<dbReference type="InterPro" id="IPR008258">
    <property type="entry name" value="Transglycosylase_SLT_dom_1"/>
</dbReference>
<gene>
    <name evidence="3" type="ORF">A3A79_04460</name>
</gene>
<evidence type="ECO:0000256" key="1">
    <source>
        <dbReference type="SAM" id="MobiDB-lite"/>
    </source>
</evidence>
<dbReference type="EMBL" id="MFJV01000001">
    <property type="protein sequence ID" value="OGG24409.1"/>
    <property type="molecule type" value="Genomic_DNA"/>
</dbReference>
<feature type="domain" description="Transglycosylase SLT" evidence="2">
    <location>
        <begin position="83"/>
        <end position="160"/>
    </location>
</feature>
<evidence type="ECO:0000313" key="3">
    <source>
        <dbReference type="EMBL" id="OGG24409.1"/>
    </source>
</evidence>
<dbReference type="AlphaFoldDB" id="A0A1F6AI63"/>
<dbReference type="STRING" id="1798392.A3A79_04460"/>
<feature type="region of interest" description="Disordered" evidence="1">
    <location>
        <begin position="38"/>
        <end position="77"/>
    </location>
</feature>
<evidence type="ECO:0000313" key="4">
    <source>
        <dbReference type="Proteomes" id="UP000178759"/>
    </source>
</evidence>
<sequence>MRFAWKYFVLGLVLSLFPSALLFSRQQKPEVLSVTVTVPTSTPTPPAEQDLALPDTPTLTPTPKNTPTPKPTPVSSSEINGFIERYAREYSVDANALRHIAVCESGFNPNAKNGPYVGLYQFTTNTWSNNRKIMNEDPNPDLRTNAEESIQTAAFILSTRGSSLWPNCQP</sequence>
<dbReference type="Proteomes" id="UP000178759">
    <property type="component" value="Unassembled WGS sequence"/>
</dbReference>
<dbReference type="SUPFAM" id="SSF53955">
    <property type="entry name" value="Lysozyme-like"/>
    <property type="match status" value="1"/>
</dbReference>
<comment type="caution">
    <text evidence="3">The sequence shown here is derived from an EMBL/GenBank/DDBJ whole genome shotgun (WGS) entry which is preliminary data.</text>
</comment>
<dbReference type="InterPro" id="IPR023346">
    <property type="entry name" value="Lysozyme-like_dom_sf"/>
</dbReference>
<accession>A0A1F6AI63</accession>
<dbReference type="Gene3D" id="1.10.530.10">
    <property type="match status" value="1"/>
</dbReference>
<name>A0A1F6AI63_9BACT</name>
<dbReference type="Pfam" id="PF01464">
    <property type="entry name" value="SLT"/>
    <property type="match status" value="1"/>
</dbReference>
<reference evidence="3 4" key="1">
    <citation type="journal article" date="2016" name="Nat. Commun.">
        <title>Thousands of microbial genomes shed light on interconnected biogeochemical processes in an aquifer system.</title>
        <authorList>
            <person name="Anantharaman K."/>
            <person name="Brown C.T."/>
            <person name="Hug L.A."/>
            <person name="Sharon I."/>
            <person name="Castelle C.J."/>
            <person name="Probst A.J."/>
            <person name="Thomas B.C."/>
            <person name="Singh A."/>
            <person name="Wilkins M.J."/>
            <person name="Karaoz U."/>
            <person name="Brodie E.L."/>
            <person name="Williams K.H."/>
            <person name="Hubbard S.S."/>
            <person name="Banfield J.F."/>
        </authorList>
    </citation>
    <scope>NUCLEOTIDE SEQUENCE [LARGE SCALE GENOMIC DNA]</scope>
</reference>